<proteinExistence type="predicted"/>
<evidence type="ECO:0000256" key="1">
    <source>
        <dbReference type="SAM" id="Phobius"/>
    </source>
</evidence>
<feature type="transmembrane region" description="Helical" evidence="1">
    <location>
        <begin position="100"/>
        <end position="120"/>
    </location>
</feature>
<evidence type="ECO:0000313" key="2">
    <source>
        <dbReference type="EMBL" id="MBY6216862.1"/>
    </source>
</evidence>
<reference evidence="2" key="1">
    <citation type="submission" date="2021-06" db="EMBL/GenBank/DDBJ databases">
        <title>50 bacteria genomes isolated from Dapeng, Shenzhen, China.</title>
        <authorList>
            <person name="Zheng W."/>
            <person name="Yu S."/>
            <person name="Huang Y."/>
        </authorList>
    </citation>
    <scope>NUCLEOTIDE SEQUENCE</scope>
    <source>
        <strain evidence="2">DP4N28-2</strain>
    </source>
</reference>
<protein>
    <submittedName>
        <fullName evidence="2">Uncharacterized protein</fullName>
    </submittedName>
</protein>
<dbReference type="Proteomes" id="UP000824927">
    <property type="component" value="Unassembled WGS sequence"/>
</dbReference>
<feature type="transmembrane region" description="Helical" evidence="1">
    <location>
        <begin position="68"/>
        <end position="88"/>
    </location>
</feature>
<organism evidence="2 3">
    <name type="scientific">Qipengyuania aquimaris</name>
    <dbReference type="NCBI Taxonomy" id="255984"/>
    <lineage>
        <taxon>Bacteria</taxon>
        <taxon>Pseudomonadati</taxon>
        <taxon>Pseudomonadota</taxon>
        <taxon>Alphaproteobacteria</taxon>
        <taxon>Sphingomonadales</taxon>
        <taxon>Erythrobacteraceae</taxon>
        <taxon>Qipengyuania</taxon>
    </lineage>
</organism>
<feature type="transmembrane region" description="Helical" evidence="1">
    <location>
        <begin position="206"/>
        <end position="226"/>
    </location>
</feature>
<name>A0A9Q3XAY3_9SPHN</name>
<sequence>MALSVRALGGRAALFVLPLLAILAGRFATHTSLAAEHPRTAALIFLWLCADALALALIAKAPKNRPGVRALLGALAAGCIVATIGAAAPVREALFDMQAVAMAMGLTVLAWAGWSVSVLVRDVRRGRSLASAAEQVFPPQLVGFAAKELAMLRLALLRWGEAPDVPPGAQGFAYHRVINPMIATFLMLQLIEIVVVDLLVSHWSETAALVLLALGIWGALFIVALMKAFRLYPILLEAGHVRVRSGWLIDMRVPLDAIERIELSISDAETKRPDVLNAAILSHPNIILKLKRPLEHSGFMGRTRLIERVAFRLDQPAPFIEALEQKF</sequence>
<dbReference type="AlphaFoldDB" id="A0A9Q3XAY3"/>
<accession>A0A9Q3XAY3</accession>
<dbReference type="RefSeq" id="WP_222404132.1">
    <property type="nucleotide sequence ID" value="NZ_JAHVKP010000001.1"/>
</dbReference>
<feature type="transmembrane region" description="Helical" evidence="1">
    <location>
        <begin position="181"/>
        <end position="200"/>
    </location>
</feature>
<evidence type="ECO:0000313" key="3">
    <source>
        <dbReference type="Proteomes" id="UP000824927"/>
    </source>
</evidence>
<dbReference type="EMBL" id="JAHVKP010000001">
    <property type="protein sequence ID" value="MBY6216862.1"/>
    <property type="molecule type" value="Genomic_DNA"/>
</dbReference>
<feature type="transmembrane region" description="Helical" evidence="1">
    <location>
        <begin position="44"/>
        <end position="61"/>
    </location>
</feature>
<keyword evidence="1" id="KW-0812">Transmembrane</keyword>
<keyword evidence="1" id="KW-0472">Membrane</keyword>
<comment type="caution">
    <text evidence="2">The sequence shown here is derived from an EMBL/GenBank/DDBJ whole genome shotgun (WGS) entry which is preliminary data.</text>
</comment>
<gene>
    <name evidence="2" type="ORF">KUV31_00730</name>
</gene>
<keyword evidence="1" id="KW-1133">Transmembrane helix</keyword>